<feature type="compositionally biased region" description="Low complexity" evidence="1">
    <location>
        <begin position="1"/>
        <end position="29"/>
    </location>
</feature>
<evidence type="ECO:0000313" key="3">
    <source>
        <dbReference type="EMBL" id="CAK0813293.1"/>
    </source>
</evidence>
<comment type="caution">
    <text evidence="3">The sequence shown here is derived from an EMBL/GenBank/DDBJ whole genome shotgun (WGS) entry which is preliminary data.</text>
</comment>
<dbReference type="InterPro" id="IPR000210">
    <property type="entry name" value="BTB/POZ_dom"/>
</dbReference>
<proteinExistence type="predicted"/>
<dbReference type="Proteomes" id="UP001189429">
    <property type="component" value="Unassembled WGS sequence"/>
</dbReference>
<accession>A0ABN9R634</accession>
<feature type="non-terminal residue" evidence="3">
    <location>
        <position position="1"/>
    </location>
</feature>
<feature type="compositionally biased region" description="Basic residues" evidence="1">
    <location>
        <begin position="60"/>
        <end position="70"/>
    </location>
</feature>
<organism evidence="3 4">
    <name type="scientific">Prorocentrum cordatum</name>
    <dbReference type="NCBI Taxonomy" id="2364126"/>
    <lineage>
        <taxon>Eukaryota</taxon>
        <taxon>Sar</taxon>
        <taxon>Alveolata</taxon>
        <taxon>Dinophyceae</taxon>
        <taxon>Prorocentrales</taxon>
        <taxon>Prorocentraceae</taxon>
        <taxon>Prorocentrum</taxon>
    </lineage>
</organism>
<keyword evidence="4" id="KW-1185">Reference proteome</keyword>
<dbReference type="PROSITE" id="PS50097">
    <property type="entry name" value="BTB"/>
    <property type="match status" value="1"/>
</dbReference>
<name>A0ABN9R634_9DINO</name>
<feature type="region of interest" description="Disordered" evidence="1">
    <location>
        <begin position="1"/>
        <end position="134"/>
    </location>
</feature>
<evidence type="ECO:0000256" key="1">
    <source>
        <dbReference type="SAM" id="MobiDB-lite"/>
    </source>
</evidence>
<dbReference type="SMART" id="SM00225">
    <property type="entry name" value="BTB"/>
    <property type="match status" value="1"/>
</dbReference>
<reference evidence="3" key="1">
    <citation type="submission" date="2023-10" db="EMBL/GenBank/DDBJ databases">
        <authorList>
            <person name="Chen Y."/>
            <person name="Shah S."/>
            <person name="Dougan E. K."/>
            <person name="Thang M."/>
            <person name="Chan C."/>
        </authorList>
    </citation>
    <scope>NUCLEOTIDE SEQUENCE [LARGE SCALE GENOMIC DNA]</scope>
</reference>
<dbReference type="PANTHER" id="PTHR24413">
    <property type="entry name" value="SPECKLE-TYPE POZ PROTEIN"/>
    <property type="match status" value="1"/>
</dbReference>
<feature type="region of interest" description="Disordered" evidence="1">
    <location>
        <begin position="259"/>
        <end position="299"/>
    </location>
</feature>
<dbReference type="SUPFAM" id="SSF54695">
    <property type="entry name" value="POZ domain"/>
    <property type="match status" value="1"/>
</dbReference>
<protein>
    <recommendedName>
        <fullName evidence="2">BTB domain-containing protein</fullName>
    </recommendedName>
</protein>
<feature type="compositionally biased region" description="Gly residues" evidence="1">
    <location>
        <begin position="40"/>
        <end position="54"/>
    </location>
</feature>
<evidence type="ECO:0000259" key="2">
    <source>
        <dbReference type="PROSITE" id="PS50097"/>
    </source>
</evidence>
<dbReference type="EMBL" id="CAUYUJ010005341">
    <property type="protein sequence ID" value="CAK0813293.1"/>
    <property type="molecule type" value="Genomic_DNA"/>
</dbReference>
<feature type="compositionally biased region" description="Basic residues" evidence="1">
    <location>
        <begin position="89"/>
        <end position="121"/>
    </location>
</feature>
<gene>
    <name evidence="3" type="ORF">PCOR1329_LOCUS17286</name>
</gene>
<feature type="domain" description="BTB" evidence="2">
    <location>
        <begin position="163"/>
        <end position="234"/>
    </location>
</feature>
<dbReference type="Pfam" id="PF00651">
    <property type="entry name" value="BTB"/>
    <property type="match status" value="1"/>
</dbReference>
<dbReference type="InterPro" id="IPR011333">
    <property type="entry name" value="SKP1/BTB/POZ_sf"/>
</dbReference>
<sequence length="299" mass="31826">RRQAAGRPVGAGHAPPPGALALPADLGEPAGRRPERPQRHGGGGPPGADRGGAGAAARVLPRRLRARHGPAHLELGRRLRPRAGAARLAQRRRAAGAGRGRRRRRGRCGRGRARARVRRRQVQPVLQRRPRPRHRRWRPPLARAAHDLALDLGRLLLDRGDLADVRFAVEGGARELRAHSQVLCARSPVFSAMLSERGAWAEGASGALQLEGVSAEALERFLEYLYTGSCGLEGGLPADGAAGREGVDPGVRGALDLLELRGRPAAPRRRPGSPETGVGANGGQPERPILQDPARPGSH</sequence>
<evidence type="ECO:0000313" key="4">
    <source>
        <dbReference type="Proteomes" id="UP001189429"/>
    </source>
</evidence>
<dbReference type="CDD" id="cd18186">
    <property type="entry name" value="BTB_POZ_ZBTB_KLHL-like"/>
    <property type="match status" value="1"/>
</dbReference>
<dbReference type="Gene3D" id="3.30.710.10">
    <property type="entry name" value="Potassium Channel Kv1.1, Chain A"/>
    <property type="match status" value="1"/>
</dbReference>